<gene>
    <name evidence="4" type="ORF">V6590_11225</name>
</gene>
<dbReference type="Proteomes" id="UP001431963">
    <property type="component" value="Unassembled WGS sequence"/>
</dbReference>
<keyword evidence="5" id="KW-1185">Reference proteome</keyword>
<dbReference type="RefSeq" id="WP_335422930.1">
    <property type="nucleotide sequence ID" value="NZ_JBALHR010000005.1"/>
</dbReference>
<evidence type="ECO:0000313" key="4">
    <source>
        <dbReference type="EMBL" id="MEH7828725.1"/>
    </source>
</evidence>
<protein>
    <submittedName>
        <fullName evidence="4">COR domain-containing protein</fullName>
    </submittedName>
</protein>
<evidence type="ECO:0000256" key="2">
    <source>
        <dbReference type="SAM" id="MobiDB-lite"/>
    </source>
</evidence>
<comment type="caution">
    <text evidence="4">The sequence shown here is derived from an EMBL/GenBank/DDBJ whole genome shotgun (WGS) entry which is preliminary data.</text>
</comment>
<name>A0ABU8BVJ9_9RHOB</name>
<dbReference type="InterPro" id="IPR032171">
    <property type="entry name" value="COR-A"/>
</dbReference>
<organism evidence="4 5">
    <name type="scientific">Gemmobacter denitrificans</name>
    <dbReference type="NCBI Taxonomy" id="3123040"/>
    <lineage>
        <taxon>Bacteria</taxon>
        <taxon>Pseudomonadati</taxon>
        <taxon>Pseudomonadota</taxon>
        <taxon>Alphaproteobacteria</taxon>
        <taxon>Rhodobacterales</taxon>
        <taxon>Paracoccaceae</taxon>
        <taxon>Gemmobacter</taxon>
    </lineage>
</organism>
<feature type="compositionally biased region" description="Polar residues" evidence="2">
    <location>
        <begin position="1"/>
        <end position="20"/>
    </location>
</feature>
<evidence type="ECO:0000256" key="1">
    <source>
        <dbReference type="ARBA" id="ARBA00022737"/>
    </source>
</evidence>
<dbReference type="EMBL" id="JBALHR010000005">
    <property type="protein sequence ID" value="MEH7828725.1"/>
    <property type="molecule type" value="Genomic_DNA"/>
</dbReference>
<keyword evidence="1" id="KW-0677">Repeat</keyword>
<feature type="region of interest" description="Disordered" evidence="2">
    <location>
        <begin position="1"/>
        <end position="28"/>
    </location>
</feature>
<feature type="domain" description="COR" evidence="3">
    <location>
        <begin position="28"/>
        <end position="156"/>
    </location>
</feature>
<accession>A0ABU8BVJ9</accession>
<evidence type="ECO:0000313" key="5">
    <source>
        <dbReference type="Proteomes" id="UP001431963"/>
    </source>
</evidence>
<proteinExistence type="predicted"/>
<feature type="non-terminal residue" evidence="4">
    <location>
        <position position="266"/>
    </location>
</feature>
<reference evidence="4" key="1">
    <citation type="submission" date="2024-02" db="EMBL/GenBank/DDBJ databases">
        <title>Genome sequences of strain Gemmobacter sp. JM10B15.</title>
        <authorList>
            <person name="Zhang M."/>
        </authorList>
    </citation>
    <scope>NUCLEOTIDE SEQUENCE</scope>
    <source>
        <strain evidence="4">JM10B15</strain>
    </source>
</reference>
<dbReference type="Pfam" id="PF16095">
    <property type="entry name" value="COR-A"/>
    <property type="match status" value="1"/>
</dbReference>
<sequence length="266" mass="29203">MNNTLDSETVGRTVSQTATAATGPPTERQNRLMPLARFEAECARIGNISDPRLFLQFLRNAGEVFWREGCFDNQIILDQAWVLEAVYTIFNRENCVTILTQAAGRFGAALLDAVVWGPAGYSPADQKLFLEFMVSSGICFAIRAASGMLYIAPDFLPADDVDQPTVTIDRSATRCLQFDSLPPLLMRNLISRVGNEAGAHGRYWRNGVHFFDSKLGSRVLIEQSCSHQWRGEIRISTEGGDAQKAMEAAITAVVAEAQRLGVSPKG</sequence>
<evidence type="ECO:0000259" key="3">
    <source>
        <dbReference type="Pfam" id="PF16095"/>
    </source>
</evidence>